<evidence type="ECO:0000313" key="9">
    <source>
        <dbReference type="EMBL" id="GGF24002.1"/>
    </source>
</evidence>
<dbReference type="PROSITE" id="PS50113">
    <property type="entry name" value="PAC"/>
    <property type="match status" value="1"/>
</dbReference>
<evidence type="ECO:0000259" key="6">
    <source>
        <dbReference type="PROSITE" id="PS50110"/>
    </source>
</evidence>
<dbReference type="PANTHER" id="PTHR45339:SF5">
    <property type="entry name" value="HISTIDINE KINASE"/>
    <property type="match status" value="1"/>
</dbReference>
<accession>A0ABQ1UPF3</accession>
<evidence type="ECO:0000259" key="8">
    <source>
        <dbReference type="PROSITE" id="PS50113"/>
    </source>
</evidence>
<dbReference type="CDD" id="cd00130">
    <property type="entry name" value="PAS"/>
    <property type="match status" value="1"/>
</dbReference>
<feature type="modified residue" description="4-aspartylphosphate" evidence="4">
    <location>
        <position position="919"/>
    </location>
</feature>
<dbReference type="EC" id="2.7.13.3" evidence="2"/>
<dbReference type="CDD" id="cd16922">
    <property type="entry name" value="HATPase_EvgS-ArcB-TorS-like"/>
    <property type="match status" value="1"/>
</dbReference>
<evidence type="ECO:0000256" key="4">
    <source>
        <dbReference type="PROSITE-ProRule" id="PRU00169"/>
    </source>
</evidence>
<evidence type="ECO:0000313" key="10">
    <source>
        <dbReference type="Proteomes" id="UP000632273"/>
    </source>
</evidence>
<keyword evidence="10" id="KW-1185">Reference proteome</keyword>
<dbReference type="NCBIfam" id="TIGR00229">
    <property type="entry name" value="sensory_box"/>
    <property type="match status" value="3"/>
</dbReference>
<dbReference type="Gene3D" id="3.30.565.10">
    <property type="entry name" value="Histidine kinase-like ATPase, C-terminal domain"/>
    <property type="match status" value="1"/>
</dbReference>
<dbReference type="InterPro" id="IPR013656">
    <property type="entry name" value="PAS_4"/>
</dbReference>
<dbReference type="Gene3D" id="3.30.450.20">
    <property type="entry name" value="PAS domain"/>
    <property type="match status" value="4"/>
</dbReference>
<dbReference type="InterPro" id="IPR011006">
    <property type="entry name" value="CheY-like_superfamily"/>
</dbReference>
<dbReference type="SMART" id="SM00388">
    <property type="entry name" value="HisKA"/>
    <property type="match status" value="1"/>
</dbReference>
<dbReference type="PROSITE" id="PS50112">
    <property type="entry name" value="PAS"/>
    <property type="match status" value="1"/>
</dbReference>
<comment type="catalytic activity">
    <reaction evidence="1">
        <text>ATP + protein L-histidine = ADP + protein N-phospho-L-histidine.</text>
        <dbReference type="EC" id="2.7.13.3"/>
    </reaction>
</comment>
<dbReference type="SUPFAM" id="SSF55785">
    <property type="entry name" value="PYP-like sensor domain (PAS domain)"/>
    <property type="match status" value="4"/>
</dbReference>
<dbReference type="SMART" id="SM00091">
    <property type="entry name" value="PAS"/>
    <property type="match status" value="5"/>
</dbReference>
<dbReference type="Pfam" id="PF12860">
    <property type="entry name" value="PAS_7"/>
    <property type="match status" value="1"/>
</dbReference>
<dbReference type="PROSITE" id="PS50110">
    <property type="entry name" value="RESPONSE_REGULATORY"/>
    <property type="match status" value="1"/>
</dbReference>
<dbReference type="InterPro" id="IPR001789">
    <property type="entry name" value="Sig_transdc_resp-reg_receiver"/>
</dbReference>
<dbReference type="Gene3D" id="3.40.50.2300">
    <property type="match status" value="1"/>
</dbReference>
<dbReference type="InterPro" id="IPR004358">
    <property type="entry name" value="Sig_transdc_His_kin-like_C"/>
</dbReference>
<keyword evidence="3 4" id="KW-0597">Phosphoprotein</keyword>
<dbReference type="SUPFAM" id="SSF55874">
    <property type="entry name" value="ATPase domain of HSP90 chaperone/DNA topoisomerase II/histidine kinase"/>
    <property type="match status" value="1"/>
</dbReference>
<comment type="caution">
    <text evidence="9">The sequence shown here is derived from an EMBL/GenBank/DDBJ whole genome shotgun (WGS) entry which is preliminary data.</text>
</comment>
<dbReference type="SMART" id="SM00086">
    <property type="entry name" value="PAC"/>
    <property type="match status" value="2"/>
</dbReference>
<dbReference type="EMBL" id="BMHT01000008">
    <property type="protein sequence ID" value="GGF24002.1"/>
    <property type="molecule type" value="Genomic_DNA"/>
</dbReference>
<dbReference type="SUPFAM" id="SSF52172">
    <property type="entry name" value="CheY-like"/>
    <property type="match status" value="1"/>
</dbReference>
<dbReference type="SMART" id="SM00387">
    <property type="entry name" value="HATPase_c"/>
    <property type="match status" value="1"/>
</dbReference>
<evidence type="ECO:0000256" key="3">
    <source>
        <dbReference type="ARBA" id="ARBA00022553"/>
    </source>
</evidence>
<proteinExistence type="predicted"/>
<evidence type="ECO:0000256" key="2">
    <source>
        <dbReference type="ARBA" id="ARBA00012438"/>
    </source>
</evidence>
<dbReference type="CDD" id="cd00082">
    <property type="entry name" value="HisKA"/>
    <property type="match status" value="1"/>
</dbReference>
<dbReference type="InterPro" id="IPR035965">
    <property type="entry name" value="PAS-like_dom_sf"/>
</dbReference>
<dbReference type="Pfam" id="PF08448">
    <property type="entry name" value="PAS_4"/>
    <property type="match status" value="3"/>
</dbReference>
<dbReference type="Pfam" id="PF02518">
    <property type="entry name" value="HATPase_c"/>
    <property type="match status" value="1"/>
</dbReference>
<name>A0ABQ1UPF3_9BACT</name>
<evidence type="ECO:0000259" key="5">
    <source>
        <dbReference type="PROSITE" id="PS50109"/>
    </source>
</evidence>
<dbReference type="SUPFAM" id="SSF47384">
    <property type="entry name" value="Homodimeric domain of signal transducing histidine kinase"/>
    <property type="match status" value="1"/>
</dbReference>
<protein>
    <recommendedName>
        <fullName evidence="2">histidine kinase</fullName>
        <ecNumber evidence="2">2.7.13.3</ecNumber>
    </recommendedName>
</protein>
<dbReference type="InterPro" id="IPR003661">
    <property type="entry name" value="HisK_dim/P_dom"/>
</dbReference>
<dbReference type="InterPro" id="IPR005467">
    <property type="entry name" value="His_kinase_dom"/>
</dbReference>
<feature type="domain" description="Histidine kinase" evidence="5">
    <location>
        <begin position="628"/>
        <end position="849"/>
    </location>
</feature>
<evidence type="ECO:0000256" key="1">
    <source>
        <dbReference type="ARBA" id="ARBA00000085"/>
    </source>
</evidence>
<feature type="domain" description="PAC" evidence="8">
    <location>
        <begin position="310"/>
        <end position="361"/>
    </location>
</feature>
<dbReference type="InterPro" id="IPR000014">
    <property type="entry name" value="PAS"/>
</dbReference>
<sequence length="990" mass="111041">MSISIPAPAFAALADHLPWGMMCVSADGRVEAVNNHFQSLFDLSADCVAQKNVCVLELAKRMQHLFQDPAAFLLRMRELHAQGQTVRNEEVFLADGRVLERDYIVQNEQAADCLICYRDVTERFRREAAARARTYIPEQNPNPILRLTGLGEMLYANPAAVELWQLLSTQGTSTLRHELLPLVATALRTKASQQHEAALGGRYYMLTVVAVPNEACATLYFTEVTAWRRAEQQLAQQQEFYETILDQVPAGVIAFDAEHRYLYVNPTIEPQPAVRKWLIGKDNFESARRRNRPRAMAEKRQTLFEQALRERREVTWEETIGSRYFLRRYRPVYRPDGTLRMVVSSGIDITERQQAEERFAEQQVFIRQIVDTIPSMLGVFDQENNLVFSNTAFEIFFQGRREARARGQESSTQAAELQQLQEWNRQVLATQQVIQAEVALTIPDVEIRHFQMDKRPLLLPDGGVQVLTLHTDITELKHTRQYVERQAKQYRDLMNYTQALICTHDLQGALLSVNPALAALVAQLPEALVGHSLAEFLVVDQQPHFQPYLASIAEHAEMQGVMPLYVADGQACRYILFHNRLVAEANEPPYVIAYGQDITERVLAERELKRAKRAAEAAAQARETFLANMSHEIRTPLNGVLGMAGLLAGTTLTEQQHEYVAIIRNSGRHLLGVLNDVLDVAKISSAKLELEHTPFDLGTTLRNTAQTLAFQAAEKGLEFVLQLPEVPQPQIVSDPYRLSQVLLNLLSNALKFTARGSVMLVSRVLAETASTLTVNFQVRDTGPGVPMDKHETIFTSFSQAHSDVTRRFGGTGLGLTISSGLVKQLGGHLVMCSDRGQGCTFSFTLIFDKAEEAPTDTAPVLEREKLRGLKVLLVEDNPINQMLAQLILENNGMQVDLAPDGATALTYFRERIYEVILMDIHLPDMSGVDVTTIIRKAPDLARAHTPIVALTANAFLADNERYLAAGMNDCLAKPFEEEDLLRKLLAVQVG</sequence>
<dbReference type="Pfam" id="PF00512">
    <property type="entry name" value="HisKA"/>
    <property type="match status" value="1"/>
</dbReference>
<feature type="domain" description="PAS" evidence="7">
    <location>
        <begin position="486"/>
        <end position="556"/>
    </location>
</feature>
<reference evidence="10" key="1">
    <citation type="journal article" date="2019" name="Int. J. Syst. Evol. Microbiol.">
        <title>The Global Catalogue of Microorganisms (GCM) 10K type strain sequencing project: providing services to taxonomists for standard genome sequencing and annotation.</title>
        <authorList>
            <consortium name="The Broad Institute Genomics Platform"/>
            <consortium name="The Broad Institute Genome Sequencing Center for Infectious Disease"/>
            <person name="Wu L."/>
            <person name="Ma J."/>
        </authorList>
    </citation>
    <scope>NUCLEOTIDE SEQUENCE [LARGE SCALE GENOMIC DNA]</scope>
    <source>
        <strain evidence="10">CGMCC 1.15197</strain>
    </source>
</reference>
<dbReference type="InterPro" id="IPR036890">
    <property type="entry name" value="HATPase_C_sf"/>
</dbReference>
<feature type="domain" description="Response regulatory" evidence="6">
    <location>
        <begin position="870"/>
        <end position="988"/>
    </location>
</feature>
<dbReference type="Proteomes" id="UP000632273">
    <property type="component" value="Unassembled WGS sequence"/>
</dbReference>
<dbReference type="PRINTS" id="PR00344">
    <property type="entry name" value="BCTRLSENSOR"/>
</dbReference>
<dbReference type="SMART" id="SM00448">
    <property type="entry name" value="REC"/>
    <property type="match status" value="1"/>
</dbReference>
<dbReference type="PANTHER" id="PTHR45339">
    <property type="entry name" value="HYBRID SIGNAL TRANSDUCTION HISTIDINE KINASE J"/>
    <property type="match status" value="1"/>
</dbReference>
<dbReference type="RefSeq" id="WP_188815790.1">
    <property type="nucleotide sequence ID" value="NZ_BMHT01000008.1"/>
</dbReference>
<dbReference type="InterPro" id="IPR003594">
    <property type="entry name" value="HATPase_dom"/>
</dbReference>
<dbReference type="CDD" id="cd17546">
    <property type="entry name" value="REC_hyHK_CKI1_RcsC-like"/>
    <property type="match status" value="1"/>
</dbReference>
<dbReference type="Pfam" id="PF00072">
    <property type="entry name" value="Response_reg"/>
    <property type="match status" value="1"/>
</dbReference>
<evidence type="ECO:0000259" key="7">
    <source>
        <dbReference type="PROSITE" id="PS50112"/>
    </source>
</evidence>
<dbReference type="InterPro" id="IPR001610">
    <property type="entry name" value="PAC"/>
</dbReference>
<organism evidence="9 10">
    <name type="scientific">Hymenobacter cavernae</name>
    <dbReference type="NCBI Taxonomy" id="2044852"/>
    <lineage>
        <taxon>Bacteria</taxon>
        <taxon>Pseudomonadati</taxon>
        <taxon>Bacteroidota</taxon>
        <taxon>Cytophagia</taxon>
        <taxon>Cytophagales</taxon>
        <taxon>Hymenobacteraceae</taxon>
        <taxon>Hymenobacter</taxon>
    </lineage>
</organism>
<dbReference type="InterPro" id="IPR036097">
    <property type="entry name" value="HisK_dim/P_sf"/>
</dbReference>
<gene>
    <name evidence="9" type="ORF">GCM10011383_39590</name>
</gene>
<dbReference type="PROSITE" id="PS50109">
    <property type="entry name" value="HIS_KIN"/>
    <property type="match status" value="1"/>
</dbReference>
<dbReference type="InterPro" id="IPR000700">
    <property type="entry name" value="PAS-assoc_C"/>
</dbReference>
<dbReference type="Gene3D" id="1.10.287.130">
    <property type="match status" value="1"/>
</dbReference>